<dbReference type="SMART" id="SM00413">
    <property type="entry name" value="ETS"/>
    <property type="match status" value="1"/>
</dbReference>
<dbReference type="CDD" id="cd08533">
    <property type="entry name" value="SAM_PNT-ETS-1_2"/>
    <property type="match status" value="1"/>
</dbReference>
<dbReference type="EMBL" id="GIIL01000531">
    <property type="protein sequence ID" value="NOV44257.1"/>
    <property type="molecule type" value="Transcribed_RNA"/>
</dbReference>
<dbReference type="PROSITE" id="PS50061">
    <property type="entry name" value="ETS_DOMAIN_3"/>
    <property type="match status" value="1"/>
</dbReference>
<dbReference type="Pfam" id="PF02198">
    <property type="entry name" value="SAM_PNT"/>
    <property type="match status" value="1"/>
</dbReference>
<feature type="domain" description="ETS" evidence="4">
    <location>
        <begin position="362"/>
        <end position="442"/>
    </location>
</feature>
<organism evidence="6">
    <name type="scientific">Xenopsylla cheopis</name>
    <name type="common">Oriental rat flea</name>
    <name type="synonym">Pulex cheopis</name>
    <dbReference type="NCBI Taxonomy" id="163159"/>
    <lineage>
        <taxon>Eukaryota</taxon>
        <taxon>Metazoa</taxon>
        <taxon>Ecdysozoa</taxon>
        <taxon>Arthropoda</taxon>
        <taxon>Hexapoda</taxon>
        <taxon>Insecta</taxon>
        <taxon>Pterygota</taxon>
        <taxon>Neoptera</taxon>
        <taxon>Endopterygota</taxon>
        <taxon>Siphonaptera</taxon>
        <taxon>Pulicidae</taxon>
        <taxon>Xenopsyllinae</taxon>
        <taxon>Xenopsylla</taxon>
    </lineage>
</organism>
<dbReference type="FunFam" id="1.10.10.10:FF:000586">
    <property type="entry name" value="Uncharacterized protein, isoform B"/>
    <property type="match status" value="1"/>
</dbReference>
<evidence type="ECO:0000259" key="5">
    <source>
        <dbReference type="PROSITE" id="PS51433"/>
    </source>
</evidence>
<dbReference type="SMART" id="SM00251">
    <property type="entry name" value="SAM_PNT"/>
    <property type="match status" value="1"/>
</dbReference>
<dbReference type="InterPro" id="IPR046328">
    <property type="entry name" value="ETS_fam"/>
</dbReference>
<dbReference type="GO" id="GO:0043565">
    <property type="term" value="F:sequence-specific DNA binding"/>
    <property type="evidence" value="ECO:0007669"/>
    <property type="project" value="InterPro"/>
</dbReference>
<dbReference type="AlphaFoldDB" id="A0A6M2DHC2"/>
<dbReference type="GO" id="GO:0030154">
    <property type="term" value="P:cell differentiation"/>
    <property type="evidence" value="ECO:0007669"/>
    <property type="project" value="TreeGrafter"/>
</dbReference>
<dbReference type="InterPro" id="IPR000418">
    <property type="entry name" value="Ets_dom"/>
</dbReference>
<dbReference type="PROSITE" id="PS00345">
    <property type="entry name" value="ETS_DOMAIN_1"/>
    <property type="match status" value="1"/>
</dbReference>
<protein>
    <submittedName>
        <fullName evidence="6">Putative transcription factor</fullName>
    </submittedName>
</protein>
<evidence type="ECO:0000256" key="3">
    <source>
        <dbReference type="RuleBase" id="RU004019"/>
    </source>
</evidence>
<dbReference type="SUPFAM" id="SSF46785">
    <property type="entry name" value="Winged helix' DNA-binding domain"/>
    <property type="match status" value="1"/>
</dbReference>
<evidence type="ECO:0000313" key="6">
    <source>
        <dbReference type="EMBL" id="NOV44257.1"/>
    </source>
</evidence>
<dbReference type="Pfam" id="PF00178">
    <property type="entry name" value="Ets"/>
    <property type="match status" value="1"/>
</dbReference>
<comment type="subcellular location">
    <subcellularLocation>
        <location evidence="3">Nucleus</location>
    </subcellularLocation>
</comment>
<dbReference type="PANTHER" id="PTHR11849:SF289">
    <property type="entry name" value="ETS-LIKE PROTEIN POINTED"/>
    <property type="match status" value="1"/>
</dbReference>
<evidence type="ECO:0000259" key="4">
    <source>
        <dbReference type="PROSITE" id="PS50061"/>
    </source>
</evidence>
<accession>A0A6M2DHC2</accession>
<dbReference type="GO" id="GO:0000981">
    <property type="term" value="F:DNA-binding transcription factor activity, RNA polymerase II-specific"/>
    <property type="evidence" value="ECO:0007669"/>
    <property type="project" value="TreeGrafter"/>
</dbReference>
<dbReference type="InterPro" id="IPR003118">
    <property type="entry name" value="Pointed_dom"/>
</dbReference>
<name>A0A6M2DHC2_XENCH</name>
<keyword evidence="2 3" id="KW-0238">DNA-binding</keyword>
<dbReference type="PROSITE" id="PS51433">
    <property type="entry name" value="PNT"/>
    <property type="match status" value="1"/>
</dbReference>
<reference evidence="6" key="1">
    <citation type="submission" date="2020-03" db="EMBL/GenBank/DDBJ databases">
        <title>Transcriptomic Profiling of the Digestive Tract of the Rat Flea, Xenopsylla cheopis, Following Blood Feeding and Infection with Yersinia pestis.</title>
        <authorList>
            <person name="Bland D.M."/>
            <person name="Martens C.A."/>
            <person name="Virtaneva K."/>
            <person name="Kanakabandi K."/>
            <person name="Long D."/>
            <person name="Rosenke R."/>
            <person name="Saturday G.A."/>
            <person name="Hoyt F.H."/>
            <person name="Bruno D.P."/>
            <person name="Ribeiro J.M.C."/>
            <person name="Hinnebusch J."/>
        </authorList>
    </citation>
    <scope>NUCLEOTIDE SEQUENCE</scope>
</reference>
<proteinExistence type="inferred from homology"/>
<dbReference type="InterPro" id="IPR036388">
    <property type="entry name" value="WH-like_DNA-bd_sf"/>
</dbReference>
<dbReference type="SUPFAM" id="SSF47769">
    <property type="entry name" value="SAM/Pointed domain"/>
    <property type="match status" value="1"/>
</dbReference>
<comment type="similarity">
    <text evidence="1 3">Belongs to the ETS family.</text>
</comment>
<sequence>MDQEAFEALADYNLQEIPFYEAPRPSKLRKTVTFLPSYSQNIEDPTINMILKEEPEEASPQRGIRKVPSLNDLSDEEASLELPAQVPPLTPGTNKKMSEALKASFASWEKEQKVLCINKDPRQWTEDHVAHWLRWAAKEFSLEGISIQSFRMKGREMCDLGRENFLARAPPFTGEILWEHLEILQKDLEITTSLQNVPSDIYESVCAPDMSSFLQQAPRPQRMYSEPLHSPYHMILPMHRGYSLKEEAAAYGIRTIDDLCAVSNDYQPPAAHIKPNIYQQQTYSDGARTDFYNLQDNKYFQKQPNPYQRYPDHYSFPSPPSVPYQTPCPEPTYTQLPEKPINQFNNVSGPVQGPCFTGSGPIQLWQFLLELLTDKTCQAFISWTGDGWEFKLTDPDEVAKRWGIRKNKPKMNYEKLSRGLRYYYDKNIIHKTAGKRYVYRFVCDLQNLLGYTPEELHAMVDLKPEHKDGEE</sequence>
<keyword evidence="3" id="KW-0539">Nucleus</keyword>
<dbReference type="GO" id="GO:0005634">
    <property type="term" value="C:nucleus"/>
    <property type="evidence" value="ECO:0007669"/>
    <property type="project" value="UniProtKB-SubCell"/>
</dbReference>
<feature type="domain" description="PNT" evidence="5">
    <location>
        <begin position="103"/>
        <end position="188"/>
    </location>
</feature>
<evidence type="ECO:0000256" key="2">
    <source>
        <dbReference type="ARBA" id="ARBA00023125"/>
    </source>
</evidence>
<dbReference type="PANTHER" id="PTHR11849">
    <property type="entry name" value="ETS"/>
    <property type="match status" value="1"/>
</dbReference>
<dbReference type="PROSITE" id="PS00346">
    <property type="entry name" value="ETS_DOMAIN_2"/>
    <property type="match status" value="1"/>
</dbReference>
<evidence type="ECO:0000256" key="1">
    <source>
        <dbReference type="ARBA" id="ARBA00005562"/>
    </source>
</evidence>
<dbReference type="Gene3D" id="1.10.150.50">
    <property type="entry name" value="Transcription Factor, Ets-1"/>
    <property type="match status" value="1"/>
</dbReference>
<dbReference type="FunFam" id="1.10.150.50:FF:000014">
    <property type="entry name" value="Protein c-ets-1 isoform 1"/>
    <property type="match status" value="1"/>
</dbReference>
<dbReference type="InterPro" id="IPR013761">
    <property type="entry name" value="SAM/pointed_sf"/>
</dbReference>
<dbReference type="Gene3D" id="1.10.10.10">
    <property type="entry name" value="Winged helix-like DNA-binding domain superfamily/Winged helix DNA-binding domain"/>
    <property type="match status" value="1"/>
</dbReference>
<dbReference type="PRINTS" id="PR00454">
    <property type="entry name" value="ETSDOMAIN"/>
</dbReference>
<dbReference type="InterPro" id="IPR036390">
    <property type="entry name" value="WH_DNA-bd_sf"/>
</dbReference>